<feature type="domain" description="PE" evidence="1">
    <location>
        <begin position="4"/>
        <end position="94"/>
    </location>
</feature>
<evidence type="ECO:0000313" key="5">
    <source>
        <dbReference type="Proteomes" id="UP000199251"/>
    </source>
</evidence>
<dbReference type="Proteomes" id="UP001055171">
    <property type="component" value="Chromosome"/>
</dbReference>
<evidence type="ECO:0000259" key="1">
    <source>
        <dbReference type="Pfam" id="PF00934"/>
    </source>
</evidence>
<dbReference type="OrthoDB" id="4764762at2"/>
<dbReference type="AlphaFoldDB" id="A0A0E4H0U5"/>
<evidence type="ECO:0000313" key="4">
    <source>
        <dbReference type="EMBL" id="ULP41449.1"/>
    </source>
</evidence>
<reference evidence="4" key="2">
    <citation type="submission" date="2022-08" db="EMBL/GenBank/DDBJ databases">
        <title>Complete genome sequence of 14 non-tuberculosis mycobacteria type-strains.</title>
        <authorList>
            <person name="Igarashi Y."/>
            <person name="Osugi A."/>
            <person name="Mitarai S."/>
        </authorList>
    </citation>
    <scope>NUCLEOTIDE SEQUENCE</scope>
    <source>
        <strain evidence="4">ATCC 51985</strain>
    </source>
</reference>
<protein>
    <submittedName>
        <fullName evidence="4">PE domain-containing protein</fullName>
    </submittedName>
    <submittedName>
        <fullName evidence="3">PE family protein</fullName>
    </submittedName>
</protein>
<dbReference type="Proteomes" id="UP000199251">
    <property type="component" value="Unassembled WGS sequence"/>
</dbReference>
<feature type="domain" description="PPE family C-terminal" evidence="2">
    <location>
        <begin position="224"/>
        <end position="306"/>
    </location>
</feature>
<name>A0A0E4H0U5_MYCLN</name>
<dbReference type="Pfam" id="PF00934">
    <property type="entry name" value="PE"/>
    <property type="match status" value="1"/>
</dbReference>
<dbReference type="EMBL" id="CP092423">
    <property type="protein sequence ID" value="ULP41449.1"/>
    <property type="molecule type" value="Genomic_DNA"/>
</dbReference>
<sequence length="310" mass="29793">MSFLTTVTEELLAAQGQLEAINANLAAQNAGAAAATTVVAPAGADAVSLQQAALFSAFGTTYQTTAAEAQTQLETYTTNLGTSSTSYSDTEANNAASALLQSADPSQFSLLADPVSQVQAAGPGSTGLDILQYLLGGTGNFTNSAMLGGMFGLSSNSANILNIGAGNWASAASNLVGMAGGGLLPAGSDTIGDAAAAAGAADLAASTTPMPAGMGGGAAMPVVAGIGQGTLVGNLAVPPSWVGGQVTPVVGTTATPLHTVGWTSAAPAAGTGTPIAGMPGMVTGAGRASSGFGAPRYGVKPIVMPKSTAV</sequence>
<organism evidence="3 5">
    <name type="scientific">Mycobacterium lentiflavum</name>
    <dbReference type="NCBI Taxonomy" id="141349"/>
    <lineage>
        <taxon>Bacteria</taxon>
        <taxon>Bacillati</taxon>
        <taxon>Actinomycetota</taxon>
        <taxon>Actinomycetes</taxon>
        <taxon>Mycobacteriales</taxon>
        <taxon>Mycobacteriaceae</taxon>
        <taxon>Mycobacterium</taxon>
        <taxon>Mycobacterium simiae complex</taxon>
    </lineage>
</organism>
<gene>
    <name evidence="3" type="ORF">BN1232_04721</name>
    <name evidence="4" type="ORF">MJO58_21685</name>
</gene>
<accession>A0A0E4H0U5</accession>
<dbReference type="Pfam" id="PF12484">
    <property type="entry name" value="PPE-SVP"/>
    <property type="match status" value="1"/>
</dbReference>
<dbReference type="InterPro" id="IPR022171">
    <property type="entry name" value="PPE_C"/>
</dbReference>
<keyword evidence="6" id="KW-1185">Reference proteome</keyword>
<dbReference type="Gene3D" id="1.10.287.850">
    <property type="entry name" value="HP0062-like domain"/>
    <property type="match status" value="1"/>
</dbReference>
<dbReference type="STRING" id="141349.BN1232_04721"/>
<evidence type="ECO:0000313" key="6">
    <source>
        <dbReference type="Proteomes" id="UP001055171"/>
    </source>
</evidence>
<evidence type="ECO:0000313" key="3">
    <source>
        <dbReference type="EMBL" id="CQD19932.1"/>
    </source>
</evidence>
<dbReference type="RefSeq" id="WP_090605824.1">
    <property type="nucleotide sequence ID" value="NZ_CP092423.2"/>
</dbReference>
<reference evidence="3 5" key="1">
    <citation type="submission" date="2015-03" db="EMBL/GenBank/DDBJ databases">
        <authorList>
            <person name="Urmite Genomes"/>
        </authorList>
    </citation>
    <scope>NUCLEOTIDE SEQUENCE [LARGE SCALE GENOMIC DNA]</scope>
    <source>
        <strain evidence="3 5">CSUR P1491</strain>
    </source>
</reference>
<dbReference type="EMBL" id="CTEE01000001">
    <property type="protein sequence ID" value="CQD19932.1"/>
    <property type="molecule type" value="Genomic_DNA"/>
</dbReference>
<dbReference type="SUPFAM" id="SSF140459">
    <property type="entry name" value="PE/PPE dimer-like"/>
    <property type="match status" value="1"/>
</dbReference>
<proteinExistence type="predicted"/>
<dbReference type="InterPro" id="IPR000084">
    <property type="entry name" value="PE-PGRS_N"/>
</dbReference>
<evidence type="ECO:0000259" key="2">
    <source>
        <dbReference type="Pfam" id="PF12484"/>
    </source>
</evidence>
<dbReference type="InterPro" id="IPR038332">
    <property type="entry name" value="PPE_sf"/>
</dbReference>